<dbReference type="PANTHER" id="PTHR31609:SF1">
    <property type="entry name" value="CARBOHYDRATE DEACETYLASE"/>
    <property type="match status" value="1"/>
</dbReference>
<dbReference type="Gene3D" id="3.20.20.370">
    <property type="entry name" value="Glycoside hydrolase/deacetylase"/>
    <property type="match status" value="1"/>
</dbReference>
<evidence type="ECO:0000256" key="4">
    <source>
        <dbReference type="ARBA" id="ARBA00022842"/>
    </source>
</evidence>
<keyword evidence="3" id="KW-0378">Hydrolase</keyword>
<reference evidence="7" key="1">
    <citation type="journal article" date="2019" name="Int. J. Syst. Evol. Microbiol.">
        <title>The Global Catalogue of Microorganisms (GCM) 10K type strain sequencing project: providing services to taxonomists for standard genome sequencing and annotation.</title>
        <authorList>
            <consortium name="The Broad Institute Genomics Platform"/>
            <consortium name="The Broad Institute Genome Sequencing Center for Infectious Disease"/>
            <person name="Wu L."/>
            <person name="Ma J."/>
        </authorList>
    </citation>
    <scope>NUCLEOTIDE SEQUENCE [LARGE SCALE GENOMIC DNA]</scope>
    <source>
        <strain evidence="7">TISTR 1827</strain>
    </source>
</reference>
<keyword evidence="4" id="KW-0460">Magnesium</keyword>
<dbReference type="CDD" id="cd10802">
    <property type="entry name" value="YdjC_TTHB029_like"/>
    <property type="match status" value="1"/>
</dbReference>
<evidence type="ECO:0000256" key="5">
    <source>
        <dbReference type="ARBA" id="ARBA00023277"/>
    </source>
</evidence>
<proteinExistence type="predicted"/>
<sequence>MVQTGNGTTAEALGYAANDRLLIVNADDFGLCHSVNSAVFELLEDGVVSSASLMMPCGWAAEAAAWCAARPEADVGVHLTFTSEWDRFRWGPVNRAGQASSLTDRFGYFPKDNVSVEENADPAEMKAEACAQIEMALRLGVRPSHADNHMGSVYGLATGRHFLPVIFEVCAAYGLPFRLPRYVTADDGQAAPKELAALALQLAQLAEAHGVVVLDYLVTLPFQKQENESYESFREQMKRLIRGLRPGVTELYVHPSRVTDELKAFHGSPEKRGWEAQVFRDAEVRETLEAEGIKLIGWRELQRLQHSRK</sequence>
<evidence type="ECO:0000313" key="6">
    <source>
        <dbReference type="EMBL" id="MFD2659739.1"/>
    </source>
</evidence>
<dbReference type="Pfam" id="PF04794">
    <property type="entry name" value="YdjC"/>
    <property type="match status" value="1"/>
</dbReference>
<keyword evidence="5" id="KW-0119">Carbohydrate metabolism</keyword>
<gene>
    <name evidence="6" type="ORF">ACFSW5_05590</name>
</gene>
<organism evidence="6 7">
    <name type="scientific">Paenibacillus thailandensis</name>
    <dbReference type="NCBI Taxonomy" id="393250"/>
    <lineage>
        <taxon>Bacteria</taxon>
        <taxon>Bacillati</taxon>
        <taxon>Bacillota</taxon>
        <taxon>Bacilli</taxon>
        <taxon>Bacillales</taxon>
        <taxon>Paenibacillaceae</taxon>
        <taxon>Paenibacillus</taxon>
    </lineage>
</organism>
<keyword evidence="2" id="KW-0479">Metal-binding</keyword>
<evidence type="ECO:0000256" key="3">
    <source>
        <dbReference type="ARBA" id="ARBA00022801"/>
    </source>
</evidence>
<dbReference type="PANTHER" id="PTHR31609">
    <property type="entry name" value="YDJC DEACETYLASE FAMILY MEMBER"/>
    <property type="match status" value="1"/>
</dbReference>
<comment type="caution">
    <text evidence="6">The sequence shown here is derived from an EMBL/GenBank/DDBJ whole genome shotgun (WGS) entry which is preliminary data.</text>
</comment>
<evidence type="ECO:0000313" key="7">
    <source>
        <dbReference type="Proteomes" id="UP001597493"/>
    </source>
</evidence>
<dbReference type="SUPFAM" id="SSF88713">
    <property type="entry name" value="Glycoside hydrolase/deacetylase"/>
    <property type="match status" value="1"/>
</dbReference>
<comment type="cofactor">
    <cofactor evidence="1">
        <name>Mg(2+)</name>
        <dbReference type="ChEBI" id="CHEBI:18420"/>
    </cofactor>
</comment>
<keyword evidence="7" id="KW-1185">Reference proteome</keyword>
<dbReference type="InterPro" id="IPR011330">
    <property type="entry name" value="Glyco_hydro/deAcase_b/a-brl"/>
</dbReference>
<dbReference type="Proteomes" id="UP001597493">
    <property type="component" value="Unassembled WGS sequence"/>
</dbReference>
<evidence type="ECO:0000256" key="2">
    <source>
        <dbReference type="ARBA" id="ARBA00022723"/>
    </source>
</evidence>
<evidence type="ECO:0000256" key="1">
    <source>
        <dbReference type="ARBA" id="ARBA00001946"/>
    </source>
</evidence>
<name>A0ABW5QTK6_9BACL</name>
<accession>A0ABW5QTK6</accession>
<dbReference type="RefSeq" id="WP_379270425.1">
    <property type="nucleotide sequence ID" value="NZ_JBHUGT010000023.1"/>
</dbReference>
<protein>
    <submittedName>
        <fullName evidence="6">Polysaccharide deacetylase family protein</fullName>
    </submittedName>
</protein>
<dbReference type="InterPro" id="IPR006879">
    <property type="entry name" value="YdjC-like"/>
</dbReference>
<dbReference type="EMBL" id="JBHUMY010000006">
    <property type="protein sequence ID" value="MFD2659739.1"/>
    <property type="molecule type" value="Genomic_DNA"/>
</dbReference>